<comment type="subcellular location">
    <subcellularLocation>
        <location evidence="2">Membrane</location>
        <topology evidence="2">Multi-pass membrane protein</topology>
    </subcellularLocation>
</comment>
<dbReference type="Gene3D" id="3.60.21.10">
    <property type="match status" value="1"/>
</dbReference>
<dbReference type="EMBL" id="CAJNOQ010009275">
    <property type="protein sequence ID" value="CAF1220310.1"/>
    <property type="molecule type" value="Genomic_DNA"/>
</dbReference>
<evidence type="ECO:0000256" key="5">
    <source>
        <dbReference type="ARBA" id="ARBA00022723"/>
    </source>
</evidence>
<protein>
    <recommendedName>
        <fullName evidence="11">Calcineurin-like phosphoesterase domain-containing protein</fullName>
    </recommendedName>
</protein>
<dbReference type="GO" id="GO:0016787">
    <property type="term" value="F:hydrolase activity"/>
    <property type="evidence" value="ECO:0007669"/>
    <property type="project" value="UniProtKB-KW"/>
</dbReference>
<keyword evidence="4 10" id="KW-0812">Transmembrane</keyword>
<dbReference type="GO" id="GO:0046872">
    <property type="term" value="F:metal ion binding"/>
    <property type="evidence" value="ECO:0007669"/>
    <property type="project" value="UniProtKB-KW"/>
</dbReference>
<keyword evidence="5" id="KW-0479">Metal-binding</keyword>
<dbReference type="PANTHER" id="PTHR13315:SF0">
    <property type="entry name" value="METALLOPHOSPHOESTERASE 1"/>
    <property type="match status" value="1"/>
</dbReference>
<dbReference type="EMBL" id="CAJOBC010009277">
    <property type="protein sequence ID" value="CAF3983728.1"/>
    <property type="molecule type" value="Genomic_DNA"/>
</dbReference>
<evidence type="ECO:0000256" key="7">
    <source>
        <dbReference type="ARBA" id="ARBA00022989"/>
    </source>
</evidence>
<comment type="cofactor">
    <cofactor evidence="1">
        <name>Mn(2+)</name>
        <dbReference type="ChEBI" id="CHEBI:29035"/>
    </cofactor>
</comment>
<dbReference type="GO" id="GO:0006506">
    <property type="term" value="P:GPI anchor biosynthetic process"/>
    <property type="evidence" value="ECO:0007669"/>
    <property type="project" value="InterPro"/>
</dbReference>
<reference evidence="12" key="1">
    <citation type="submission" date="2021-02" db="EMBL/GenBank/DDBJ databases">
        <authorList>
            <person name="Nowell W R."/>
        </authorList>
    </citation>
    <scope>NUCLEOTIDE SEQUENCE</scope>
</reference>
<dbReference type="PANTHER" id="PTHR13315">
    <property type="entry name" value="METALLO PHOSPHOESTERASE RELATED"/>
    <property type="match status" value="1"/>
</dbReference>
<dbReference type="GO" id="GO:0016020">
    <property type="term" value="C:membrane"/>
    <property type="evidence" value="ECO:0007669"/>
    <property type="project" value="UniProtKB-SubCell"/>
</dbReference>
<dbReference type="SUPFAM" id="SSF56300">
    <property type="entry name" value="Metallo-dependent phosphatases"/>
    <property type="match status" value="1"/>
</dbReference>
<keyword evidence="9" id="KW-0464">Manganese</keyword>
<evidence type="ECO:0000313" key="13">
    <source>
        <dbReference type="EMBL" id="CAF3983728.1"/>
    </source>
</evidence>
<evidence type="ECO:0000256" key="2">
    <source>
        <dbReference type="ARBA" id="ARBA00004141"/>
    </source>
</evidence>
<comment type="caution">
    <text evidence="12">The sequence shown here is derived from an EMBL/GenBank/DDBJ whole genome shotgun (WGS) entry which is preliminary data.</text>
</comment>
<gene>
    <name evidence="12" type="ORF">GPM918_LOCUS24652</name>
    <name evidence="13" type="ORF">SRO942_LOCUS24654</name>
</gene>
<organism evidence="12 14">
    <name type="scientific">Didymodactylos carnosus</name>
    <dbReference type="NCBI Taxonomy" id="1234261"/>
    <lineage>
        <taxon>Eukaryota</taxon>
        <taxon>Metazoa</taxon>
        <taxon>Spiralia</taxon>
        <taxon>Gnathifera</taxon>
        <taxon>Rotifera</taxon>
        <taxon>Eurotatoria</taxon>
        <taxon>Bdelloidea</taxon>
        <taxon>Philodinida</taxon>
        <taxon>Philodinidae</taxon>
        <taxon>Didymodactylos</taxon>
    </lineage>
</organism>
<name>A0A814XTM9_9BILA</name>
<dbReference type="InterPro" id="IPR004843">
    <property type="entry name" value="Calcineurin-like_PHP"/>
</dbReference>
<dbReference type="InterPro" id="IPR033308">
    <property type="entry name" value="PGAP5/Cdc1/Ted1"/>
</dbReference>
<dbReference type="InterPro" id="IPR029052">
    <property type="entry name" value="Metallo-depent_PP-like"/>
</dbReference>
<dbReference type="Pfam" id="PF00149">
    <property type="entry name" value="Metallophos"/>
    <property type="match status" value="1"/>
</dbReference>
<keyword evidence="8 10" id="KW-0472">Membrane</keyword>
<evidence type="ECO:0000256" key="10">
    <source>
        <dbReference type="SAM" id="Phobius"/>
    </source>
</evidence>
<feature type="domain" description="Calcineurin-like phosphoesterase" evidence="11">
    <location>
        <begin position="66"/>
        <end position="302"/>
    </location>
</feature>
<dbReference type="AlphaFoldDB" id="A0A814XTM9"/>
<sequence length="867" mass="101927">MLYSDVISSMSWFFLKLFAYIFLIFLYCEYLIYYFVLLRCSWPQLSKLEQDFTIPPLLPHAQHKPLRILLIADTHLLGNREGHWFDKLRREWQMYRSYQSSLFIFEPNLVFFLGDLTDEGKWCTDQEWDIYVQRFKTLFSTSSDATKIHVLAGNHDIGFHYSVTDNKLHRFEKSFPESQPYVTMVTYDHLHFILVNSMAFEGDQCRMCARAEKELEEIEKVLDCLKYKQCSEQYKHLDDIRYTKPVLLSHFPLYRLTNENCTDLLTDNQKLKSNYDVLSQDATERLLSKLKPRLAFTAHTHFYCYQEHIQTQTKEFTVPSYSWRNRNDPSFMMLSITANNYAIQQCFLPTEMTVFYSYGIGILFSSFMSSILISPFENVSHTNTSSSCYEEENVEDLSSSDLLSKIHQACITLQTLPIKDNRIQLRQKLVEWNRKQIEWANKIVEEKTKECDKLFKEFDLKRQQCLNLVLVKLKDEDLQFYELEACLIKLNDTLEELKTSKLELELNENNSPQFVFQREDVNISRPPTISSSVIKRSDVKTCLNINNIESMLNVFASSRFEMFNASCCALDVSSEYILVGDGHLLKLFNVYHQQIAQCEWAKEEYGQIQDIAYSKYLNEFLILSRRAIFKLKINNNSKITNETSDYNSSLSSSTKSCSFLQLSLTRLSEVKRLDSKHRLLCMAISSSDSLFINYEYGLYIDHWSIKSSPLKLLKRWKKFDLTTDLNNQIHHLHLFEKQNPQRMAINLHLHNDDKYIIDIINIQTMRRLQRIVDSQSDISLFFVGCFHFSHDDSENLLAIDYRNKPSSMYFVTFHDTSDSNEIELIQKVNVEQSLNVGEIRVMRIFNKNSLVIGKNVNGSILLDLYKN</sequence>
<evidence type="ECO:0000256" key="1">
    <source>
        <dbReference type="ARBA" id="ARBA00001936"/>
    </source>
</evidence>
<comment type="similarity">
    <text evidence="3">Belongs to the metallophosphoesterase superfamily. MPPE1 family.</text>
</comment>
<dbReference type="OrthoDB" id="9984693at2759"/>
<feature type="transmembrane region" description="Helical" evidence="10">
    <location>
        <begin position="12"/>
        <end position="37"/>
    </location>
</feature>
<evidence type="ECO:0000256" key="6">
    <source>
        <dbReference type="ARBA" id="ARBA00022801"/>
    </source>
</evidence>
<dbReference type="Proteomes" id="UP000681722">
    <property type="component" value="Unassembled WGS sequence"/>
</dbReference>
<evidence type="ECO:0000256" key="8">
    <source>
        <dbReference type="ARBA" id="ARBA00023136"/>
    </source>
</evidence>
<evidence type="ECO:0000256" key="9">
    <source>
        <dbReference type="ARBA" id="ARBA00023211"/>
    </source>
</evidence>
<keyword evidence="6" id="KW-0378">Hydrolase</keyword>
<evidence type="ECO:0000256" key="3">
    <source>
        <dbReference type="ARBA" id="ARBA00008895"/>
    </source>
</evidence>
<dbReference type="Proteomes" id="UP000663829">
    <property type="component" value="Unassembled WGS sequence"/>
</dbReference>
<evidence type="ECO:0000313" key="12">
    <source>
        <dbReference type="EMBL" id="CAF1220310.1"/>
    </source>
</evidence>
<evidence type="ECO:0000256" key="4">
    <source>
        <dbReference type="ARBA" id="ARBA00022692"/>
    </source>
</evidence>
<evidence type="ECO:0000259" key="11">
    <source>
        <dbReference type="Pfam" id="PF00149"/>
    </source>
</evidence>
<keyword evidence="7 10" id="KW-1133">Transmembrane helix</keyword>
<accession>A0A814XTM9</accession>
<proteinExistence type="inferred from homology"/>
<evidence type="ECO:0000313" key="14">
    <source>
        <dbReference type="Proteomes" id="UP000663829"/>
    </source>
</evidence>
<keyword evidence="14" id="KW-1185">Reference proteome</keyword>